<dbReference type="KEGG" id="apol:K9D25_02865"/>
<dbReference type="Proteomes" id="UP000831684">
    <property type="component" value="Chromosome"/>
</dbReference>
<organism evidence="1 2">
    <name type="scientific">Ancylobacter polymorphus</name>
    <dbReference type="NCBI Taxonomy" id="223390"/>
    <lineage>
        <taxon>Bacteria</taxon>
        <taxon>Pseudomonadati</taxon>
        <taxon>Pseudomonadota</taxon>
        <taxon>Alphaproteobacteria</taxon>
        <taxon>Hyphomicrobiales</taxon>
        <taxon>Xanthobacteraceae</taxon>
        <taxon>Ancylobacter</taxon>
    </lineage>
</organism>
<evidence type="ECO:0000313" key="1">
    <source>
        <dbReference type="EMBL" id="UOK71682.1"/>
    </source>
</evidence>
<evidence type="ECO:0000313" key="2">
    <source>
        <dbReference type="Proteomes" id="UP000831684"/>
    </source>
</evidence>
<dbReference type="RefSeq" id="WP_244379045.1">
    <property type="nucleotide sequence ID" value="NZ_CP083239.1"/>
</dbReference>
<dbReference type="AlphaFoldDB" id="A0A9E6ZX02"/>
<reference evidence="1" key="1">
    <citation type="submission" date="2021-09" db="EMBL/GenBank/DDBJ databases">
        <title>Network and meta-omics reveal the key degrader and cooperation patterns in an efficient 1,4-dioxane-degrading microbial community.</title>
        <authorList>
            <person name="Dai C."/>
        </authorList>
    </citation>
    <scope>NUCLEOTIDE SEQUENCE</scope>
    <source>
        <strain evidence="1">ZM13</strain>
    </source>
</reference>
<name>A0A9E6ZX02_9HYPH</name>
<sequence>MSMNTTDIQALIDAIPARMADKGLRQPDGEFCIRANSTPSVMLKWWKQNGISNTHYEFLRADTPAEALDKAVKFIAAMPSAEEAKRNTFLEALAKVVDLGNELGQDVGALVSEMKRLSENVITDQRKVHARRRRAA</sequence>
<proteinExistence type="predicted"/>
<dbReference type="EMBL" id="CP083239">
    <property type="protein sequence ID" value="UOK71682.1"/>
    <property type="molecule type" value="Genomic_DNA"/>
</dbReference>
<protein>
    <submittedName>
        <fullName evidence="1">Uncharacterized protein</fullName>
    </submittedName>
</protein>
<gene>
    <name evidence="1" type="ORF">K9D25_02865</name>
</gene>
<accession>A0A9E6ZX02</accession>